<dbReference type="Proteomes" id="UP000536909">
    <property type="component" value="Unassembled WGS sequence"/>
</dbReference>
<evidence type="ECO:0000313" key="2">
    <source>
        <dbReference type="Proteomes" id="UP000536909"/>
    </source>
</evidence>
<dbReference type="RefSeq" id="WP_146719792.1">
    <property type="nucleotide sequence ID" value="NZ_BSUI01000007.1"/>
</dbReference>
<gene>
    <name evidence="1" type="ORF">HNQ10_004371</name>
</gene>
<proteinExistence type="predicted"/>
<comment type="caution">
    <text evidence="1">The sequence shown here is derived from an EMBL/GenBank/DDBJ whole genome shotgun (WGS) entry which is preliminary data.</text>
</comment>
<dbReference type="Pfam" id="PF22283">
    <property type="entry name" value="DUF6960"/>
    <property type="match status" value="1"/>
</dbReference>
<evidence type="ECO:0000313" key="1">
    <source>
        <dbReference type="EMBL" id="MBB5297498.1"/>
    </source>
</evidence>
<reference evidence="1 2" key="1">
    <citation type="submission" date="2020-08" db="EMBL/GenBank/DDBJ databases">
        <title>Genomic Encyclopedia of Type Strains, Phase IV (KMG-IV): sequencing the most valuable type-strain genomes for metagenomic binning, comparative biology and taxonomic classification.</title>
        <authorList>
            <person name="Goeker M."/>
        </authorList>
    </citation>
    <scope>NUCLEOTIDE SEQUENCE [LARGE SCALE GENOMIC DNA]</scope>
    <source>
        <strain evidence="1 2">DSM 105434</strain>
    </source>
</reference>
<protein>
    <submittedName>
        <fullName evidence="1">Uncharacterized protein</fullName>
    </submittedName>
</protein>
<name>A0ABR6MZW5_9DEIO</name>
<dbReference type="EMBL" id="JACHFV010000031">
    <property type="protein sequence ID" value="MBB5297498.1"/>
    <property type="molecule type" value="Genomic_DNA"/>
</dbReference>
<accession>A0ABR6MZW5</accession>
<sequence length="120" mass="13951">MSTFGLYPWFVEHGLEKIHPEDIEDFSKLLPYGKVFELISNDGDYITIAYGSKRYRVRPDLWKPVEGVGYHVGEQVLVNGRKGVIEEIGWHFNRKSPFFLLSIEGKRKSKRYSGDELQTL</sequence>
<organism evidence="1 2">
    <name type="scientific">Deinococcus metallilatus</name>
    <dbReference type="NCBI Taxonomy" id="1211322"/>
    <lineage>
        <taxon>Bacteria</taxon>
        <taxon>Thermotogati</taxon>
        <taxon>Deinococcota</taxon>
        <taxon>Deinococci</taxon>
        <taxon>Deinococcales</taxon>
        <taxon>Deinococcaceae</taxon>
        <taxon>Deinococcus</taxon>
    </lineage>
</organism>
<dbReference type="InterPro" id="IPR053804">
    <property type="entry name" value="DUF6960"/>
</dbReference>
<keyword evidence="2" id="KW-1185">Reference proteome</keyword>